<protein>
    <recommendedName>
        <fullName evidence="8">Beta-glucosidase 12-like</fullName>
    </recommendedName>
</protein>
<keyword evidence="7" id="KW-1185">Reference proteome</keyword>
<organism evidence="6 7">
    <name type="scientific">Quercus rubra</name>
    <name type="common">Northern red oak</name>
    <name type="synonym">Quercus borealis</name>
    <dbReference type="NCBI Taxonomy" id="3512"/>
    <lineage>
        <taxon>Eukaryota</taxon>
        <taxon>Viridiplantae</taxon>
        <taxon>Streptophyta</taxon>
        <taxon>Embryophyta</taxon>
        <taxon>Tracheophyta</taxon>
        <taxon>Spermatophyta</taxon>
        <taxon>Magnoliopsida</taxon>
        <taxon>eudicotyledons</taxon>
        <taxon>Gunneridae</taxon>
        <taxon>Pentapetalae</taxon>
        <taxon>rosids</taxon>
        <taxon>fabids</taxon>
        <taxon>Fagales</taxon>
        <taxon>Fagaceae</taxon>
        <taxon>Quercus</taxon>
    </lineage>
</organism>
<dbReference type="AlphaFoldDB" id="A0AAN7DU81"/>
<comment type="caution">
    <text evidence="6">The sequence shown here is derived from an EMBL/GenBank/DDBJ whole genome shotgun (WGS) entry which is preliminary data.</text>
</comment>
<dbReference type="FunFam" id="3.20.20.80:FF:000020">
    <property type="entry name" value="Beta-glucosidase 12"/>
    <property type="match status" value="1"/>
</dbReference>
<sequence length="527" mass="59917">MEFQGYKLLGFLLLLGSLSHSIAVAPRNVTASLNRNSFPAGFIFGASSASYQSETSCITHMCSCVFKFQCEGAANEGGRGPSIWDTYTHRYPGRISDGSNGDVAVDQYHRYKEDVGILKELNSDAYRFSISWSRILPKGKLSGGVNREGIKYYNNLTNELLSKGLNPFVTIFHWDLPQALEDEYGGFLSTHIIDDFRDYAELCFKEFGDRVKHWTTLNEPQMFSSGGYASGQFAPGRCSAWQDLNCTGGNSSTEPYLVTHHLLRAHAEAVKVYKQKYQAAQKGVIGITLNSHWLVPFNDSIENQNATQRYLDFMLGWFLDPLINGDYPHSMRSLVKDRLPKFTEEQSMLVKGSFDFIGLNYYTAFYATYAPQPNGVEASYTTDSRASLTVSRNGILIGPQAGSNWLHVYPRGIRELLLYTKRKYHNPLIYITENGVDEINNATLSVEEALADNQRIKYQHSHLWYLLRAIKDDGVNVKGYFAWSLLDVFEWNAGYTVRFGIYYVDYKDGLKRYPKHSAHWFKNFLKK</sequence>
<comment type="similarity">
    <text evidence="1 4">Belongs to the glycosyl hydrolase 1 family.</text>
</comment>
<evidence type="ECO:0000256" key="4">
    <source>
        <dbReference type="RuleBase" id="RU003690"/>
    </source>
</evidence>
<feature type="chain" id="PRO_5042979845" description="Beta-glucosidase 12-like" evidence="5">
    <location>
        <begin position="24"/>
        <end position="527"/>
    </location>
</feature>
<name>A0AAN7DU81_QUERU</name>
<accession>A0AAN7DU81</accession>
<dbReference type="PRINTS" id="PR00131">
    <property type="entry name" value="GLHYDRLASE1"/>
</dbReference>
<evidence type="ECO:0008006" key="8">
    <source>
        <dbReference type="Google" id="ProtNLM"/>
    </source>
</evidence>
<dbReference type="GO" id="GO:0005975">
    <property type="term" value="P:carbohydrate metabolic process"/>
    <property type="evidence" value="ECO:0007669"/>
    <property type="project" value="InterPro"/>
</dbReference>
<dbReference type="SUPFAM" id="SSF51445">
    <property type="entry name" value="(Trans)glycosidases"/>
    <property type="match status" value="1"/>
</dbReference>
<dbReference type="InterPro" id="IPR001360">
    <property type="entry name" value="Glyco_hydro_1"/>
</dbReference>
<keyword evidence="2" id="KW-0378">Hydrolase</keyword>
<dbReference type="Gene3D" id="3.20.20.80">
    <property type="entry name" value="Glycosidases"/>
    <property type="match status" value="1"/>
</dbReference>
<dbReference type="PANTHER" id="PTHR10353">
    <property type="entry name" value="GLYCOSYL HYDROLASE"/>
    <property type="match status" value="1"/>
</dbReference>
<dbReference type="EMBL" id="JAXUIC010000349">
    <property type="protein sequence ID" value="KAK4542942.1"/>
    <property type="molecule type" value="Genomic_DNA"/>
</dbReference>
<evidence type="ECO:0000256" key="5">
    <source>
        <dbReference type="SAM" id="SignalP"/>
    </source>
</evidence>
<evidence type="ECO:0000256" key="3">
    <source>
        <dbReference type="ARBA" id="ARBA00023295"/>
    </source>
</evidence>
<proteinExistence type="inferred from homology"/>
<dbReference type="Pfam" id="PF00232">
    <property type="entry name" value="Glyco_hydro_1"/>
    <property type="match status" value="1"/>
</dbReference>
<dbReference type="PROSITE" id="PS00653">
    <property type="entry name" value="GLYCOSYL_HYDROL_F1_2"/>
    <property type="match status" value="1"/>
</dbReference>
<reference evidence="6 7" key="1">
    <citation type="journal article" date="2023" name="G3 (Bethesda)">
        <title>A haplotype-resolved chromosome-scale genome for Quercus rubra L. provides insights into the genetics of adaptive traits for red oak species.</title>
        <authorList>
            <person name="Kapoor B."/>
            <person name="Jenkins J."/>
            <person name="Schmutz J."/>
            <person name="Zhebentyayeva T."/>
            <person name="Kuelheim C."/>
            <person name="Coggeshall M."/>
            <person name="Heim C."/>
            <person name="Lasky J.R."/>
            <person name="Leites L."/>
            <person name="Islam-Faridi N."/>
            <person name="Romero-Severson J."/>
            <person name="DeLeo V.L."/>
            <person name="Lucas S.M."/>
            <person name="Lazic D."/>
            <person name="Gailing O."/>
            <person name="Carlson J."/>
            <person name="Staton M."/>
        </authorList>
    </citation>
    <scope>NUCLEOTIDE SEQUENCE [LARGE SCALE GENOMIC DNA]</scope>
    <source>
        <strain evidence="6">Pseudo-F2</strain>
    </source>
</reference>
<keyword evidence="3" id="KW-0326">Glycosidase</keyword>
<keyword evidence="5" id="KW-0732">Signal</keyword>
<dbReference type="InterPro" id="IPR017853">
    <property type="entry name" value="GH"/>
</dbReference>
<evidence type="ECO:0000256" key="1">
    <source>
        <dbReference type="ARBA" id="ARBA00010838"/>
    </source>
</evidence>
<evidence type="ECO:0000313" key="7">
    <source>
        <dbReference type="Proteomes" id="UP001324115"/>
    </source>
</evidence>
<dbReference type="PANTHER" id="PTHR10353:SF137">
    <property type="entry name" value="MYROSINASE 3-RELATED"/>
    <property type="match status" value="1"/>
</dbReference>
<feature type="signal peptide" evidence="5">
    <location>
        <begin position="1"/>
        <end position="23"/>
    </location>
</feature>
<dbReference type="GO" id="GO:0008422">
    <property type="term" value="F:beta-glucosidase activity"/>
    <property type="evidence" value="ECO:0007669"/>
    <property type="project" value="TreeGrafter"/>
</dbReference>
<gene>
    <name evidence="6" type="ORF">RGQ29_033164</name>
</gene>
<evidence type="ECO:0000256" key="2">
    <source>
        <dbReference type="ARBA" id="ARBA00022801"/>
    </source>
</evidence>
<dbReference type="InterPro" id="IPR033132">
    <property type="entry name" value="GH_1_N_CS"/>
</dbReference>
<evidence type="ECO:0000313" key="6">
    <source>
        <dbReference type="EMBL" id="KAK4542942.1"/>
    </source>
</evidence>
<dbReference type="Proteomes" id="UP001324115">
    <property type="component" value="Unassembled WGS sequence"/>
</dbReference>